<gene>
    <name evidence="1" type="ORF">O1611_g5074</name>
</gene>
<keyword evidence="2" id="KW-1185">Reference proteome</keyword>
<dbReference type="Proteomes" id="UP001153332">
    <property type="component" value="Unassembled WGS sequence"/>
</dbReference>
<sequence>MLGLRGSSARSQPPTKTDKSTPEPTSTSNGATNGKTYVDPSTIPLSPQNHTALLSPSLSGSIQVSKRQSSYNTRRSNLGRVTSGQSASIGFVKDQYDSIRQRSQRELGANVGLFAFDTSYSGLSDWIKHERMANLPHKGGSWDRVLISAHYFAAQVSRLSEAIESFTPGCEAASNLVYGQCLLLLELGYENAAALQTAFDLFYQLGLELSPLLRAEHALSLAPSIMEDIDRAFSELLNVVSGIAVGYYSAVHGTRQSTTKLDIYRTFGASIDNYRSRVQHCETEIWNLGLQAQGHGDAAHIETIHEWLAPQDKVLAFLSSNHISLASRPEDYTCIWFQPHLNQFFKYDERVMLVEGKSGTGKTTLANWVVNRLQRPVGGRVIPTLSFFFNASISAQASCLSMLKTLLFQLLSFRIGDIDLFNVILHAYNDAKILSSADAQEQKLWDTLQHVLNNISSEGDELVIVIDGLDEMEGLKPAAKLVSTKLQAIAQEAAGLRVLLFSQPLEMETTTSVERVELTLDTILDDLRTILQEGLSRNPCFSGAEDIIDSLLAMSDGSLLSATLFVEYLAQQKTPEGFVGAFEALRESPPRSVAELVQRLLGVAKLDTDCRSVISFLVAAKRPLSLTELEILLRADSKTVGAERPVRLSQITKSIAPFTVTVEGLVSLRHDAVKQALLNIPDSSNISLHLKERHKDLLIRLLTSLSSLFKVQGNVPFPPEFTSVFPSSVTFALLESSRWIAQCLPDEVVELFTIAHRVRTQLFGPEHPSVLQSAIACAVFYETILLQYTEATKWYALVVRIGKTVLGPQSDLVIACCTTLLRISQTLVTKKRTEIMTFREEILLVLITSYTHQYGATSEEVLQIYNALSELYVFVGEETKSQEIQIKIRGIRTGSYEAHSDNESASRHLDVILKKHSHAKEVDGFDSLLFGYEEQVEETWSITEAEKTLQLALELEKRGQFVNAEEFFVELWLKLSDYCQTTQACEWHEKKIDVMLKYSSFLHKQQRVEEASAVLSCCWDEYSTHHVSMFESIILRLKEVAISMKSVGMVSLSLTVFQRCWSWFKSTHKEESTAFKEIVEQIAVTSSEVVKKSSTTTTTTTTAASETVIREVFESSFSSSVEETTVTTTTMELCNSLTAIYIEQEKWSEAVSVIRSTLKRSWASFFAESIDSVTLNASFSSESIRLVLDLAQCYINQKRYDRAEHTYLRLYRVHCKALKFDDKAVVGFRDLYIEFLTKYEMHSILIRFYQELLVEYRSFYGADHANTIAILYALGDLCRKHHLTHGYWIEYYSEIISTLNKGARICHQNALAALIVVAEYYYELHRYSESLVYLKSIIATFCQFGTKYKSFEDTKFVQKTFERYYRVIEETQIQIDEHISILKEIRQACSKFFGESSEIALGVTVTLAEVCSKSEKYEYEAVSYYESILTHSKTISTSTVKRSQNTLRSLYVKQISSTAKSTTVTKEMVEKATTMTYERYSEIRKTYSCVHETTLTTLNELVLLYQKQQKTELAVKELQTQVTACVQSTASTKELIETARYVAKIYVGAYVSQGVQLIREIKRQVIYKTASKTAGFNVTKSGRSSFAFIAAFEFYLGARQGGTIAAYMAEILAEFLFYERLVSSVKRKAKIHTVILLGARLRYIHFRSSRGEDFDLVENQVIEYFTATEVAVVKASSQASVRGFVRILLAYFADHAQPKEFVASAARAAVSELKEYLKIAKYREALGLAQCIFQFLMAHEGLDDPTEITLGFQLCLMMGGRGEFKRTAVTEETKAMLALSQAILSEVFDICKNNKIDLVRRIAAACYGC</sequence>
<evidence type="ECO:0000313" key="2">
    <source>
        <dbReference type="Proteomes" id="UP001153332"/>
    </source>
</evidence>
<comment type="caution">
    <text evidence="1">The sequence shown here is derived from an EMBL/GenBank/DDBJ whole genome shotgun (WGS) entry which is preliminary data.</text>
</comment>
<organism evidence="1 2">
    <name type="scientific">Lasiodiplodia mahajangana</name>
    <dbReference type="NCBI Taxonomy" id="1108764"/>
    <lineage>
        <taxon>Eukaryota</taxon>
        <taxon>Fungi</taxon>
        <taxon>Dikarya</taxon>
        <taxon>Ascomycota</taxon>
        <taxon>Pezizomycotina</taxon>
        <taxon>Dothideomycetes</taxon>
        <taxon>Dothideomycetes incertae sedis</taxon>
        <taxon>Botryosphaeriales</taxon>
        <taxon>Botryosphaeriaceae</taxon>
        <taxon>Lasiodiplodia</taxon>
    </lineage>
</organism>
<name>A0ACC2JMK0_9PEZI</name>
<dbReference type="EMBL" id="JAPUUL010001029">
    <property type="protein sequence ID" value="KAJ8128559.1"/>
    <property type="molecule type" value="Genomic_DNA"/>
</dbReference>
<proteinExistence type="predicted"/>
<accession>A0ACC2JMK0</accession>
<evidence type="ECO:0000313" key="1">
    <source>
        <dbReference type="EMBL" id="KAJ8128559.1"/>
    </source>
</evidence>
<protein>
    <submittedName>
        <fullName evidence="1">Uncharacterized protein</fullName>
    </submittedName>
</protein>
<reference evidence="1" key="1">
    <citation type="submission" date="2022-12" db="EMBL/GenBank/DDBJ databases">
        <title>Genome Sequence of Lasiodiplodia mahajangana.</title>
        <authorList>
            <person name="Buettner E."/>
        </authorList>
    </citation>
    <scope>NUCLEOTIDE SEQUENCE</scope>
    <source>
        <strain evidence="1">VT137</strain>
    </source>
</reference>